<reference evidence="2 3" key="1">
    <citation type="submission" date="2017-01" db="EMBL/GenBank/DDBJ databases">
        <title>Genome sequencing of Arcobacter sp. LPB0137.</title>
        <authorList>
            <person name="Lee G.-W."/>
            <person name="Yi H."/>
        </authorList>
    </citation>
    <scope>NUCLEOTIDE SEQUENCE [LARGE SCALE GENOMIC DNA]</scope>
    <source>
        <strain evidence="2 3">LPB0137</strain>
    </source>
</reference>
<evidence type="ECO:0000256" key="1">
    <source>
        <dbReference type="SAM" id="Phobius"/>
    </source>
</evidence>
<feature type="transmembrane region" description="Helical" evidence="1">
    <location>
        <begin position="40"/>
        <end position="57"/>
    </location>
</feature>
<dbReference type="KEGG" id="alp:LPB137_02450"/>
<dbReference type="RefSeq" id="WP_076083939.1">
    <property type="nucleotide sequence ID" value="NZ_CP019070.1"/>
</dbReference>
<dbReference type="AlphaFoldDB" id="A0A1P8KJV3"/>
<dbReference type="OrthoDB" id="5348851at2"/>
<proteinExistence type="predicted"/>
<keyword evidence="1" id="KW-0812">Transmembrane</keyword>
<evidence type="ECO:0000313" key="2">
    <source>
        <dbReference type="EMBL" id="APW64786.1"/>
    </source>
</evidence>
<dbReference type="STRING" id="1850254.LPB137_02450"/>
<sequence length="128" mass="14478">MELFLKLEAGYLGIAAFALVITLIVTTRPFMPKGALKKGFLLMFSLSFTFIALHYYVTSSRISEVETAFNSGEKVLCESRAVRKVAQSVSIEKSNEWSLKDHMFSSPNYSREFFSARCIKYVPITLSK</sequence>
<organism evidence="2 3">
    <name type="scientific">Poseidonibacter parvus</name>
    <dbReference type="NCBI Taxonomy" id="1850254"/>
    <lineage>
        <taxon>Bacteria</taxon>
        <taxon>Pseudomonadati</taxon>
        <taxon>Campylobacterota</taxon>
        <taxon>Epsilonproteobacteria</taxon>
        <taxon>Campylobacterales</taxon>
        <taxon>Arcobacteraceae</taxon>
        <taxon>Poseidonibacter</taxon>
    </lineage>
</organism>
<evidence type="ECO:0000313" key="3">
    <source>
        <dbReference type="Proteomes" id="UP000186074"/>
    </source>
</evidence>
<keyword evidence="1" id="KW-1133">Transmembrane helix</keyword>
<protein>
    <submittedName>
        <fullName evidence="2">Uncharacterized protein</fullName>
    </submittedName>
</protein>
<keyword evidence="1" id="KW-0472">Membrane</keyword>
<keyword evidence="3" id="KW-1185">Reference proteome</keyword>
<dbReference type="EMBL" id="CP019070">
    <property type="protein sequence ID" value="APW64786.1"/>
    <property type="molecule type" value="Genomic_DNA"/>
</dbReference>
<feature type="transmembrane region" description="Helical" evidence="1">
    <location>
        <begin position="12"/>
        <end position="31"/>
    </location>
</feature>
<gene>
    <name evidence="2" type="ORF">LPB137_02450</name>
</gene>
<name>A0A1P8KJV3_9BACT</name>
<accession>A0A1P8KJV3</accession>
<dbReference type="Proteomes" id="UP000186074">
    <property type="component" value="Chromosome"/>
</dbReference>